<accession>A0AAV0CNV5</accession>
<feature type="region of interest" description="Disordered" evidence="1">
    <location>
        <begin position="146"/>
        <end position="315"/>
    </location>
</feature>
<name>A0AAV0CNV5_9ASTE</name>
<dbReference type="Proteomes" id="UP001152523">
    <property type="component" value="Unassembled WGS sequence"/>
</dbReference>
<gene>
    <name evidence="3" type="ORF">CEPIT_LOCUS6218</name>
</gene>
<evidence type="ECO:0000259" key="2">
    <source>
        <dbReference type="Pfam" id="PF08920"/>
    </source>
</evidence>
<evidence type="ECO:0000313" key="3">
    <source>
        <dbReference type="EMBL" id="CAH9077536.1"/>
    </source>
</evidence>
<feature type="domain" description="Splicing factor 3B subunit 1" evidence="2">
    <location>
        <begin position="265"/>
        <end position="384"/>
    </location>
</feature>
<comment type="caution">
    <text evidence="3">The sequence shown here is derived from an EMBL/GenBank/DDBJ whole genome shotgun (WGS) entry which is preliminary data.</text>
</comment>
<evidence type="ECO:0000313" key="4">
    <source>
        <dbReference type="Proteomes" id="UP001152523"/>
    </source>
</evidence>
<dbReference type="EMBL" id="CAMAPF010000031">
    <property type="protein sequence ID" value="CAH9077536.1"/>
    <property type="molecule type" value="Genomic_DNA"/>
</dbReference>
<dbReference type="GO" id="GO:0000245">
    <property type="term" value="P:spliceosomal complex assembly"/>
    <property type="evidence" value="ECO:0007669"/>
    <property type="project" value="InterPro"/>
</dbReference>
<proteinExistence type="predicted"/>
<dbReference type="GO" id="GO:0003729">
    <property type="term" value="F:mRNA binding"/>
    <property type="evidence" value="ECO:0007669"/>
    <property type="project" value="InterPro"/>
</dbReference>
<reference evidence="3" key="1">
    <citation type="submission" date="2022-07" db="EMBL/GenBank/DDBJ databases">
        <authorList>
            <person name="Macas J."/>
            <person name="Novak P."/>
            <person name="Neumann P."/>
        </authorList>
    </citation>
    <scope>NUCLEOTIDE SEQUENCE</scope>
</reference>
<feature type="region of interest" description="Disordered" evidence="1">
    <location>
        <begin position="117"/>
        <end position="136"/>
    </location>
</feature>
<dbReference type="InterPro" id="IPR038737">
    <property type="entry name" value="SF3b_su1-like"/>
</dbReference>
<evidence type="ECO:0000256" key="1">
    <source>
        <dbReference type="SAM" id="MobiDB-lite"/>
    </source>
</evidence>
<dbReference type="PANTHER" id="PTHR12097">
    <property type="entry name" value="SPLICING FACTOR 3B, SUBUNIT 1-RELATED"/>
    <property type="match status" value="1"/>
</dbReference>
<dbReference type="AlphaFoldDB" id="A0AAV0CNV5"/>
<feature type="compositionally biased region" description="Basic and acidic residues" evidence="1">
    <location>
        <begin position="146"/>
        <end position="167"/>
    </location>
</feature>
<organism evidence="3 4">
    <name type="scientific">Cuscuta epithymum</name>
    <dbReference type="NCBI Taxonomy" id="186058"/>
    <lineage>
        <taxon>Eukaryota</taxon>
        <taxon>Viridiplantae</taxon>
        <taxon>Streptophyta</taxon>
        <taxon>Embryophyta</taxon>
        <taxon>Tracheophyta</taxon>
        <taxon>Spermatophyta</taxon>
        <taxon>Magnoliopsida</taxon>
        <taxon>eudicotyledons</taxon>
        <taxon>Gunneridae</taxon>
        <taxon>Pentapetalae</taxon>
        <taxon>asterids</taxon>
        <taxon>lamiids</taxon>
        <taxon>Solanales</taxon>
        <taxon>Convolvulaceae</taxon>
        <taxon>Cuscuteae</taxon>
        <taxon>Cuscuta</taxon>
        <taxon>Cuscuta subgen. Cuscuta</taxon>
    </lineage>
</organism>
<dbReference type="InterPro" id="IPR015016">
    <property type="entry name" value="SF3b_su1"/>
</dbReference>
<dbReference type="Pfam" id="PF08920">
    <property type="entry name" value="SF3b1"/>
    <property type="match status" value="1"/>
</dbReference>
<keyword evidence="4" id="KW-1185">Reference proteome</keyword>
<sequence>MDDQILKTQDERKKMEQQLAYLNLTAVTFDTDLYSFDRFEGYEKSIPVNDDEDAFENTESEIARKMASFTAPKQFLTEASRGGGQEDLKLGFRESRKIVDREDEYRRRGRLNRVLSPDRYDPFSDKTPGPDERTYADVMREEELMREIAKKKEEEAAAARTNAEKLSAHKRRNRWYESQDRNSVKEKKEAKPDSDWDLPDSTPAIGGWDEDATPKYTPGRVGDPTPSRVADSMATPLGGGATPGAAPAAMTWDSTPKNLGSPTPAPKRQRSRWDETPGTMGSATSMEGATPSAANTPDVTPFGGSELDTPSPGSLNLRSSYTFAVRVTDMNHRSLPLTDEELDMMLPQEGYKILEAPYSYCPIINPARKLLPEENRGRQFDMPKAMPGGIYHLL</sequence>
<protein>
    <recommendedName>
        <fullName evidence="2">Splicing factor 3B subunit 1 domain-containing protein</fullName>
    </recommendedName>
</protein>
<feature type="compositionally biased region" description="Polar residues" evidence="1">
    <location>
        <begin position="279"/>
        <end position="298"/>
    </location>
</feature>
<feature type="compositionally biased region" description="Polar residues" evidence="1">
    <location>
        <begin position="252"/>
        <end position="261"/>
    </location>
</feature>
<feature type="compositionally biased region" description="Basic and acidic residues" evidence="1">
    <location>
        <begin position="174"/>
        <end position="194"/>
    </location>
</feature>